<dbReference type="Ensembl" id="ENSCSAVT00000015966.1">
    <property type="protein sequence ID" value="ENSCSAVP00000015787.1"/>
    <property type="gene ID" value="ENSCSAVG00000009277.1"/>
</dbReference>
<dbReference type="InParanoid" id="H2ZDX1"/>
<reference evidence="3" key="1">
    <citation type="submission" date="2003-08" db="EMBL/GenBank/DDBJ databases">
        <authorList>
            <person name="Birren B."/>
            <person name="Nusbaum C."/>
            <person name="Abebe A."/>
            <person name="Abouelleil A."/>
            <person name="Adekoya E."/>
            <person name="Ait-zahra M."/>
            <person name="Allen N."/>
            <person name="Allen T."/>
            <person name="An P."/>
            <person name="Anderson M."/>
            <person name="Anderson S."/>
            <person name="Arachchi H."/>
            <person name="Armbruster J."/>
            <person name="Bachantsang P."/>
            <person name="Baldwin J."/>
            <person name="Barry A."/>
            <person name="Bayul T."/>
            <person name="Blitshsteyn B."/>
            <person name="Bloom T."/>
            <person name="Blye J."/>
            <person name="Boguslavskiy L."/>
            <person name="Borowsky M."/>
            <person name="Boukhgalter B."/>
            <person name="Brunache A."/>
            <person name="Butler J."/>
            <person name="Calixte N."/>
            <person name="Calvo S."/>
            <person name="Camarata J."/>
            <person name="Campo K."/>
            <person name="Chang J."/>
            <person name="Cheshatsang Y."/>
            <person name="Citroen M."/>
            <person name="Collymore A."/>
            <person name="Considine T."/>
            <person name="Cook A."/>
            <person name="Cooke P."/>
            <person name="Corum B."/>
            <person name="Cuomo C."/>
            <person name="David R."/>
            <person name="Dawoe T."/>
            <person name="Degray S."/>
            <person name="Dodge S."/>
            <person name="Dooley K."/>
            <person name="Dorje P."/>
            <person name="Dorjee K."/>
            <person name="Dorris L."/>
            <person name="Duffey N."/>
            <person name="Dupes A."/>
            <person name="Elkins T."/>
            <person name="Engels R."/>
            <person name="Erickson J."/>
            <person name="Farina A."/>
            <person name="Faro S."/>
            <person name="Ferreira P."/>
            <person name="Fischer H."/>
            <person name="Fitzgerald M."/>
            <person name="Foley K."/>
            <person name="Gage D."/>
            <person name="Galagan J."/>
            <person name="Gearin G."/>
            <person name="Gnerre S."/>
            <person name="Gnirke A."/>
            <person name="Goyette A."/>
            <person name="Graham J."/>
            <person name="Grandbois E."/>
            <person name="Gyaltsen K."/>
            <person name="Hafez N."/>
            <person name="Hagopian D."/>
            <person name="Hagos B."/>
            <person name="Hall J."/>
            <person name="Hatcher B."/>
            <person name="Heller A."/>
            <person name="Higgins H."/>
            <person name="Honan T."/>
            <person name="Horn A."/>
            <person name="Houde N."/>
            <person name="Hughes L."/>
            <person name="Hulme W."/>
            <person name="Husby E."/>
            <person name="Iliev I."/>
            <person name="Jaffe D."/>
            <person name="Jones C."/>
            <person name="Kamal M."/>
            <person name="Kamat A."/>
            <person name="Kamvysselis M."/>
            <person name="Karlsson E."/>
            <person name="Kells C."/>
            <person name="Kieu A."/>
            <person name="Kisner P."/>
            <person name="Kodira C."/>
            <person name="Kulbokas E."/>
            <person name="Labutti K."/>
            <person name="Lama D."/>
            <person name="Landers T."/>
            <person name="Leger J."/>
            <person name="Levine S."/>
            <person name="Lewis D."/>
            <person name="Lewis T."/>
            <person name="Lindblad-toh K."/>
            <person name="Liu X."/>
            <person name="Lokyitsang T."/>
            <person name="Lokyitsang Y."/>
            <person name="Lucien O."/>
            <person name="Lui A."/>
            <person name="Ma L.J."/>
            <person name="Mabbitt R."/>
            <person name="Macdonald J."/>
            <person name="Maclean C."/>
            <person name="Major J."/>
            <person name="Manning J."/>
            <person name="Marabella R."/>
            <person name="Maru K."/>
            <person name="Matthews C."/>
            <person name="Mauceli E."/>
            <person name="Mccarthy M."/>
            <person name="Mcdonough S."/>
            <person name="Mcghee T."/>
            <person name="Meldrim J."/>
            <person name="Meneus L."/>
            <person name="Mesirov J."/>
            <person name="Mihalev A."/>
            <person name="Mihova T."/>
            <person name="Mikkelsen T."/>
            <person name="Mlenga V."/>
            <person name="Moru K."/>
            <person name="Mozes J."/>
            <person name="Mulrain L."/>
            <person name="Munson G."/>
            <person name="Naylor J."/>
            <person name="Newes C."/>
            <person name="Nguyen C."/>
            <person name="Nguyen N."/>
            <person name="Nguyen T."/>
            <person name="Nicol R."/>
            <person name="Nielsen C."/>
            <person name="Nizzari M."/>
            <person name="Norbu C."/>
            <person name="Norbu N."/>
            <person name="O'donnell P."/>
            <person name="Okoawo O."/>
            <person name="O'leary S."/>
            <person name="Omotosho B."/>
            <person name="O'neill K."/>
            <person name="Osman S."/>
            <person name="Parker S."/>
            <person name="Perrin D."/>
            <person name="Phunkhang P."/>
            <person name="Piqani B."/>
            <person name="Purcell S."/>
            <person name="Rachupka T."/>
            <person name="Ramasamy U."/>
            <person name="Rameau R."/>
            <person name="Ray V."/>
            <person name="Raymond C."/>
            <person name="Retta R."/>
            <person name="Richardson S."/>
            <person name="Rise C."/>
            <person name="Rodriguez J."/>
            <person name="Rogers J."/>
            <person name="Rogov P."/>
            <person name="Rutman M."/>
            <person name="Schupbach R."/>
            <person name="Seaman C."/>
            <person name="Settipalli S."/>
            <person name="Sharpe T."/>
            <person name="Sheridan J."/>
            <person name="Sherpa N."/>
            <person name="Shi J."/>
            <person name="Smirnov S."/>
            <person name="Smith C."/>
            <person name="Sougnez C."/>
            <person name="Spencer B."/>
            <person name="Stalker J."/>
            <person name="Stange-thomann N."/>
            <person name="Stavropoulos S."/>
            <person name="Stetson K."/>
            <person name="Stone C."/>
            <person name="Stone S."/>
            <person name="Stubbs M."/>
            <person name="Talamas J."/>
            <person name="Tchuinga P."/>
            <person name="Tenzing P."/>
            <person name="Tesfaye S."/>
            <person name="Theodore J."/>
            <person name="Thoulutsang Y."/>
            <person name="Topham K."/>
            <person name="Towey S."/>
            <person name="Tsamla T."/>
            <person name="Tsomo N."/>
            <person name="Vallee D."/>
            <person name="Vassiliev H."/>
            <person name="Venkataraman V."/>
            <person name="Vinson J."/>
            <person name="Vo A."/>
            <person name="Wade C."/>
            <person name="Wang S."/>
            <person name="Wangchuk T."/>
            <person name="Wangdi T."/>
            <person name="Whittaker C."/>
            <person name="Wilkinson J."/>
            <person name="Wu Y."/>
            <person name="Wyman D."/>
            <person name="Yadav S."/>
            <person name="Yang S."/>
            <person name="Yang X."/>
            <person name="Yeager S."/>
            <person name="Yee E."/>
            <person name="Young G."/>
            <person name="Zainoun J."/>
            <person name="Zembeck L."/>
            <person name="Zimmer A."/>
            <person name="Zody M."/>
            <person name="Lander E."/>
        </authorList>
    </citation>
    <scope>NUCLEOTIDE SEQUENCE [LARGE SCALE GENOMIC DNA]</scope>
</reference>
<evidence type="ECO:0000313" key="3">
    <source>
        <dbReference type="Proteomes" id="UP000007875"/>
    </source>
</evidence>
<feature type="compositionally biased region" description="Basic residues" evidence="1">
    <location>
        <begin position="50"/>
        <end position="61"/>
    </location>
</feature>
<dbReference type="GeneTree" id="ENSGT00660000097406"/>
<feature type="region of interest" description="Disordered" evidence="1">
    <location>
        <begin position="207"/>
        <end position="262"/>
    </location>
</feature>
<reference evidence="2" key="2">
    <citation type="submission" date="2025-08" db="UniProtKB">
        <authorList>
            <consortium name="Ensembl"/>
        </authorList>
    </citation>
    <scope>IDENTIFICATION</scope>
</reference>
<sequence>MTPQSVSEVHNAEISPAQQMPLASHVPAPAYGGVQYFNAPTPNKPSSMGRTKHKTSMKHKRKGGGLQYVRVKFAADAEEADIYKLSDVMYLDDSEVTSFDELEPGTHVVAKWPMNGKRYEAVVIDPLDNTGRRFRERKPPPKPFQAADVKLQATLNQPSIVLDKLDLDHLDMGVEDMTKKYDVSTGHEFGAYLSMADRIKLKRREMLLKEGAKKGKKRKRESESSDKSKRGLINTSDESEDETFVSPSRKRSHIVEHKKKER</sequence>
<feature type="compositionally biased region" description="Basic residues" evidence="1">
    <location>
        <begin position="248"/>
        <end position="262"/>
    </location>
</feature>
<dbReference type="AlphaFoldDB" id="H2ZDX1"/>
<reference evidence="2" key="3">
    <citation type="submission" date="2025-09" db="UniProtKB">
        <authorList>
            <consortium name="Ensembl"/>
        </authorList>
    </citation>
    <scope>IDENTIFICATION</scope>
</reference>
<protein>
    <submittedName>
        <fullName evidence="2">Uncharacterized protein</fullName>
    </submittedName>
</protein>
<feature type="region of interest" description="Disordered" evidence="1">
    <location>
        <begin position="35"/>
        <end position="61"/>
    </location>
</feature>
<organism evidence="2 3">
    <name type="scientific">Ciona savignyi</name>
    <name type="common">Pacific transparent sea squirt</name>
    <dbReference type="NCBI Taxonomy" id="51511"/>
    <lineage>
        <taxon>Eukaryota</taxon>
        <taxon>Metazoa</taxon>
        <taxon>Chordata</taxon>
        <taxon>Tunicata</taxon>
        <taxon>Ascidiacea</taxon>
        <taxon>Phlebobranchia</taxon>
        <taxon>Cionidae</taxon>
        <taxon>Ciona</taxon>
    </lineage>
</organism>
<proteinExistence type="predicted"/>
<feature type="compositionally biased region" description="Basic and acidic residues" evidence="1">
    <location>
        <begin position="220"/>
        <end position="229"/>
    </location>
</feature>
<accession>H2ZDX1</accession>
<evidence type="ECO:0000256" key="1">
    <source>
        <dbReference type="SAM" id="MobiDB-lite"/>
    </source>
</evidence>
<name>H2ZDX1_CIOSA</name>
<feature type="compositionally biased region" description="Polar residues" evidence="1">
    <location>
        <begin position="38"/>
        <end position="49"/>
    </location>
</feature>
<dbReference type="Proteomes" id="UP000007875">
    <property type="component" value="Unassembled WGS sequence"/>
</dbReference>
<dbReference type="HOGENOM" id="CLU_1063663_0_0_1"/>
<keyword evidence="3" id="KW-1185">Reference proteome</keyword>
<evidence type="ECO:0000313" key="2">
    <source>
        <dbReference type="Ensembl" id="ENSCSAVP00000015787.1"/>
    </source>
</evidence>